<gene>
    <name evidence="2" type="ORF">EVAR_47314_1</name>
</gene>
<dbReference type="Proteomes" id="UP000299102">
    <property type="component" value="Unassembled WGS sequence"/>
</dbReference>
<sequence>MSTSAEFTNTYRESYVTNAERVRAAASVDVTSVRACVPAVLSYLNASELETLIINTSCTNTYLRTRTRRRRAVLLCISYLTIITYLGRLYRILLAVEKS</sequence>
<keyword evidence="3" id="KW-1185">Reference proteome</keyword>
<evidence type="ECO:0000256" key="1">
    <source>
        <dbReference type="SAM" id="Phobius"/>
    </source>
</evidence>
<reference evidence="2 3" key="1">
    <citation type="journal article" date="2019" name="Commun. Biol.">
        <title>The bagworm genome reveals a unique fibroin gene that provides high tensile strength.</title>
        <authorList>
            <person name="Kono N."/>
            <person name="Nakamura H."/>
            <person name="Ohtoshi R."/>
            <person name="Tomita M."/>
            <person name="Numata K."/>
            <person name="Arakawa K."/>
        </authorList>
    </citation>
    <scope>NUCLEOTIDE SEQUENCE [LARGE SCALE GENOMIC DNA]</scope>
</reference>
<accession>A0A4C1YLK5</accession>
<keyword evidence="1" id="KW-0472">Membrane</keyword>
<keyword evidence="1" id="KW-0812">Transmembrane</keyword>
<organism evidence="2 3">
    <name type="scientific">Eumeta variegata</name>
    <name type="common">Bagworm moth</name>
    <name type="synonym">Eumeta japonica</name>
    <dbReference type="NCBI Taxonomy" id="151549"/>
    <lineage>
        <taxon>Eukaryota</taxon>
        <taxon>Metazoa</taxon>
        <taxon>Ecdysozoa</taxon>
        <taxon>Arthropoda</taxon>
        <taxon>Hexapoda</taxon>
        <taxon>Insecta</taxon>
        <taxon>Pterygota</taxon>
        <taxon>Neoptera</taxon>
        <taxon>Endopterygota</taxon>
        <taxon>Lepidoptera</taxon>
        <taxon>Glossata</taxon>
        <taxon>Ditrysia</taxon>
        <taxon>Tineoidea</taxon>
        <taxon>Psychidae</taxon>
        <taxon>Oiketicinae</taxon>
        <taxon>Eumeta</taxon>
    </lineage>
</organism>
<keyword evidence="1" id="KW-1133">Transmembrane helix</keyword>
<name>A0A4C1YLK5_EUMVA</name>
<dbReference type="EMBL" id="BGZK01001242">
    <property type="protein sequence ID" value="GBP75277.1"/>
    <property type="molecule type" value="Genomic_DNA"/>
</dbReference>
<comment type="caution">
    <text evidence="2">The sequence shown here is derived from an EMBL/GenBank/DDBJ whole genome shotgun (WGS) entry which is preliminary data.</text>
</comment>
<evidence type="ECO:0000313" key="2">
    <source>
        <dbReference type="EMBL" id="GBP75277.1"/>
    </source>
</evidence>
<protein>
    <submittedName>
        <fullName evidence="2">Uncharacterized protein</fullName>
    </submittedName>
</protein>
<dbReference type="AlphaFoldDB" id="A0A4C1YLK5"/>
<evidence type="ECO:0000313" key="3">
    <source>
        <dbReference type="Proteomes" id="UP000299102"/>
    </source>
</evidence>
<proteinExistence type="predicted"/>
<feature type="transmembrane region" description="Helical" evidence="1">
    <location>
        <begin position="72"/>
        <end position="93"/>
    </location>
</feature>